<reference evidence="1" key="1">
    <citation type="submission" date="2022-06" db="EMBL/GenBank/DDBJ databases">
        <title>Uncovering the hologenomic basis of an extraordinary plant invasion.</title>
        <authorList>
            <person name="Bieker V.C."/>
            <person name="Martin M.D."/>
            <person name="Gilbert T."/>
            <person name="Hodgins K."/>
            <person name="Battlay P."/>
            <person name="Petersen B."/>
            <person name="Wilson J."/>
        </authorList>
    </citation>
    <scope>NUCLEOTIDE SEQUENCE</scope>
    <source>
        <strain evidence="1">AA19_3_7</strain>
        <tissue evidence="1">Leaf</tissue>
    </source>
</reference>
<dbReference type="EMBL" id="JAMZMK010002105">
    <property type="protein sequence ID" value="KAI7755008.1"/>
    <property type="molecule type" value="Genomic_DNA"/>
</dbReference>
<proteinExistence type="predicted"/>
<sequence length="75" mass="8808">MCGLVQCIWVGKIPYHRQRRVGVYHRNFEFVLYHHRLPISIIIATLVKSSIGLNSGWFWNTYKKIDPKGRGFGFT</sequence>
<evidence type="ECO:0000313" key="2">
    <source>
        <dbReference type="Proteomes" id="UP001206925"/>
    </source>
</evidence>
<gene>
    <name evidence="1" type="ORF">M8C21_002167</name>
</gene>
<name>A0AAD5GX96_AMBAR</name>
<organism evidence="1 2">
    <name type="scientific">Ambrosia artemisiifolia</name>
    <name type="common">Common ragweed</name>
    <dbReference type="NCBI Taxonomy" id="4212"/>
    <lineage>
        <taxon>Eukaryota</taxon>
        <taxon>Viridiplantae</taxon>
        <taxon>Streptophyta</taxon>
        <taxon>Embryophyta</taxon>
        <taxon>Tracheophyta</taxon>
        <taxon>Spermatophyta</taxon>
        <taxon>Magnoliopsida</taxon>
        <taxon>eudicotyledons</taxon>
        <taxon>Gunneridae</taxon>
        <taxon>Pentapetalae</taxon>
        <taxon>asterids</taxon>
        <taxon>campanulids</taxon>
        <taxon>Asterales</taxon>
        <taxon>Asteraceae</taxon>
        <taxon>Asteroideae</taxon>
        <taxon>Heliantheae alliance</taxon>
        <taxon>Heliantheae</taxon>
        <taxon>Ambrosia</taxon>
    </lineage>
</organism>
<evidence type="ECO:0000313" key="1">
    <source>
        <dbReference type="EMBL" id="KAI7755008.1"/>
    </source>
</evidence>
<keyword evidence="2" id="KW-1185">Reference proteome</keyword>
<accession>A0AAD5GX96</accession>
<comment type="caution">
    <text evidence="1">The sequence shown here is derived from an EMBL/GenBank/DDBJ whole genome shotgun (WGS) entry which is preliminary data.</text>
</comment>
<dbReference type="Proteomes" id="UP001206925">
    <property type="component" value="Unassembled WGS sequence"/>
</dbReference>
<protein>
    <submittedName>
        <fullName evidence="1">Uncharacterized protein</fullName>
    </submittedName>
</protein>
<dbReference type="AlphaFoldDB" id="A0AAD5GX96"/>